<keyword evidence="3" id="KW-0479">Metal-binding</keyword>
<dbReference type="InterPro" id="IPR050738">
    <property type="entry name" value="Sulfatase"/>
</dbReference>
<evidence type="ECO:0000313" key="10">
    <source>
        <dbReference type="Proteomes" id="UP000428260"/>
    </source>
</evidence>
<organism evidence="9 10">
    <name type="scientific">Maribellus comscasis</name>
    <dbReference type="NCBI Taxonomy" id="2681766"/>
    <lineage>
        <taxon>Bacteria</taxon>
        <taxon>Pseudomonadati</taxon>
        <taxon>Bacteroidota</taxon>
        <taxon>Bacteroidia</taxon>
        <taxon>Marinilabiliales</taxon>
        <taxon>Prolixibacteraceae</taxon>
        <taxon>Maribellus</taxon>
    </lineage>
</organism>
<dbReference type="InterPro" id="IPR024607">
    <property type="entry name" value="Sulfatase_CS"/>
</dbReference>
<dbReference type="InterPro" id="IPR017850">
    <property type="entry name" value="Alkaline_phosphatase_core_sf"/>
</dbReference>
<dbReference type="AlphaFoldDB" id="A0A6I6JRW7"/>
<keyword evidence="6" id="KW-0106">Calcium</keyword>
<keyword evidence="9" id="KW-0808">Transferase</keyword>
<keyword evidence="4 7" id="KW-0732">Signal</keyword>
<dbReference type="SUPFAM" id="SSF53649">
    <property type="entry name" value="Alkaline phosphatase-like"/>
    <property type="match status" value="1"/>
</dbReference>
<feature type="signal peptide" evidence="7">
    <location>
        <begin position="1"/>
        <end position="20"/>
    </location>
</feature>
<evidence type="ECO:0000256" key="5">
    <source>
        <dbReference type="ARBA" id="ARBA00022801"/>
    </source>
</evidence>
<reference evidence="9 10" key="1">
    <citation type="submission" date="2019-11" db="EMBL/GenBank/DDBJ databases">
        <authorList>
            <person name="Zheng R.K."/>
            <person name="Sun C.M."/>
        </authorList>
    </citation>
    <scope>NUCLEOTIDE SEQUENCE [LARGE SCALE GENOMIC DNA]</scope>
    <source>
        <strain evidence="9 10">WC007</strain>
    </source>
</reference>
<evidence type="ECO:0000256" key="7">
    <source>
        <dbReference type="SAM" id="SignalP"/>
    </source>
</evidence>
<evidence type="ECO:0000313" key="9">
    <source>
        <dbReference type="EMBL" id="QGY42857.1"/>
    </source>
</evidence>
<dbReference type="RefSeq" id="WP_158863408.1">
    <property type="nucleotide sequence ID" value="NZ_CP046401.1"/>
</dbReference>
<dbReference type="PROSITE" id="PS00523">
    <property type="entry name" value="SULFATASE_1"/>
    <property type="match status" value="1"/>
</dbReference>
<dbReference type="GO" id="GO:0046872">
    <property type="term" value="F:metal ion binding"/>
    <property type="evidence" value="ECO:0007669"/>
    <property type="project" value="UniProtKB-KW"/>
</dbReference>
<keyword evidence="10" id="KW-1185">Reference proteome</keyword>
<feature type="chain" id="PRO_5026128731" evidence="7">
    <location>
        <begin position="21"/>
        <end position="464"/>
    </location>
</feature>
<evidence type="ECO:0000256" key="1">
    <source>
        <dbReference type="ARBA" id="ARBA00001913"/>
    </source>
</evidence>
<dbReference type="Gene3D" id="3.40.720.10">
    <property type="entry name" value="Alkaline Phosphatase, subunit A"/>
    <property type="match status" value="1"/>
</dbReference>
<evidence type="ECO:0000256" key="2">
    <source>
        <dbReference type="ARBA" id="ARBA00008779"/>
    </source>
</evidence>
<dbReference type="PANTHER" id="PTHR42693:SF42">
    <property type="entry name" value="ARYLSULFATASE G"/>
    <property type="match status" value="1"/>
</dbReference>
<name>A0A6I6JRW7_9BACT</name>
<evidence type="ECO:0000256" key="6">
    <source>
        <dbReference type="ARBA" id="ARBA00022837"/>
    </source>
</evidence>
<dbReference type="InterPro" id="IPR000917">
    <property type="entry name" value="Sulfatase_N"/>
</dbReference>
<evidence type="ECO:0000256" key="4">
    <source>
        <dbReference type="ARBA" id="ARBA00022729"/>
    </source>
</evidence>
<dbReference type="GO" id="GO:0016740">
    <property type="term" value="F:transferase activity"/>
    <property type="evidence" value="ECO:0007669"/>
    <property type="project" value="UniProtKB-KW"/>
</dbReference>
<protein>
    <submittedName>
        <fullName evidence="9">Sulfatase-like hydrolase/transferase</fullName>
    </submittedName>
</protein>
<gene>
    <name evidence="9" type="ORF">GM418_04060</name>
</gene>
<dbReference type="EMBL" id="CP046401">
    <property type="protein sequence ID" value="QGY42857.1"/>
    <property type="molecule type" value="Genomic_DNA"/>
</dbReference>
<dbReference type="Proteomes" id="UP000428260">
    <property type="component" value="Chromosome"/>
</dbReference>
<dbReference type="Pfam" id="PF00884">
    <property type="entry name" value="Sulfatase"/>
    <property type="match status" value="1"/>
</dbReference>
<comment type="similarity">
    <text evidence="2">Belongs to the sulfatase family.</text>
</comment>
<accession>A0A6I6JRW7</accession>
<dbReference type="PANTHER" id="PTHR42693">
    <property type="entry name" value="ARYLSULFATASE FAMILY MEMBER"/>
    <property type="match status" value="1"/>
</dbReference>
<evidence type="ECO:0000256" key="3">
    <source>
        <dbReference type="ARBA" id="ARBA00022723"/>
    </source>
</evidence>
<keyword evidence="5 9" id="KW-0378">Hydrolase</keyword>
<dbReference type="KEGG" id="mcos:GM418_04060"/>
<dbReference type="GO" id="GO:0004065">
    <property type="term" value="F:arylsulfatase activity"/>
    <property type="evidence" value="ECO:0007669"/>
    <property type="project" value="TreeGrafter"/>
</dbReference>
<sequence length="464" mass="53010">MKNIKFIRLLILLLVIPAYSCKTNQEDQRVNFVFILADDLGYAQSGCYGSEYYTTPNIDKLAREGMRFINAYAACPVCSPTRASIMTGKYPARLHITDFIAGNNRDDYPLSQPDWQKFLPLEEVTFAELLKQNGYKTALFGKWHLSKEKTPPESLPFNPDKQGFDETFVTYKPSGNMAQPWQQPEIDGHNVDTITRLATEFLEKNQTKPFFLFVSHNSIHDPLMEKQETIERYKKLKGADKQENHAVIAAMIERLDKSCGTIVNKVNELGLEENTVIIFFSDNGGRDLYAKQTPLRAGKGWIYDGGIREPLIVKWKDKIQAGTLSESLISSIDFYPTFLDLAGINKKPQNIDGKSFLPVLNNPRIEIHDNLFWHYPHYHSGSGMMPASAVRSGKYKLIEWHEPLLIENKNAWELFDLENDIGEKQNLCDSLPEKVLELKLVLTTWRSEVNAQMPQINKNATPKK</sequence>
<feature type="domain" description="Sulfatase N-terminal" evidence="8">
    <location>
        <begin position="31"/>
        <end position="344"/>
    </location>
</feature>
<dbReference type="CDD" id="cd16144">
    <property type="entry name" value="ARS_like"/>
    <property type="match status" value="1"/>
</dbReference>
<evidence type="ECO:0000259" key="8">
    <source>
        <dbReference type="Pfam" id="PF00884"/>
    </source>
</evidence>
<dbReference type="Gene3D" id="3.30.1120.10">
    <property type="match status" value="1"/>
</dbReference>
<proteinExistence type="inferred from homology"/>
<comment type="cofactor">
    <cofactor evidence="1">
        <name>Ca(2+)</name>
        <dbReference type="ChEBI" id="CHEBI:29108"/>
    </cofactor>
</comment>